<accession>A0A9P1EJ45</accession>
<gene>
    <name evidence="4" type="ORF">CEURO_LOCUS18310</name>
</gene>
<evidence type="ECO:0000256" key="2">
    <source>
        <dbReference type="SAM" id="SignalP"/>
    </source>
</evidence>
<dbReference type="OrthoDB" id="408631at2759"/>
<evidence type="ECO:0000313" key="4">
    <source>
        <dbReference type="EMBL" id="CAH9108965.1"/>
    </source>
</evidence>
<dbReference type="InterPro" id="IPR013094">
    <property type="entry name" value="AB_hydrolase_3"/>
</dbReference>
<comment type="similarity">
    <text evidence="1">Belongs to the 'GDXG' lipolytic enzyme family.</text>
</comment>
<keyword evidence="2" id="KW-0732">Signal</keyword>
<dbReference type="AlphaFoldDB" id="A0A9P1EJ45"/>
<feature type="domain" description="Alpha/beta hydrolase fold-3" evidence="3">
    <location>
        <begin position="106"/>
        <end position="323"/>
    </location>
</feature>
<sequence length="345" mass="37643">MSDLDTPTMASLLFNLALFLSFATFSFRTPVAAGDDGSQVSASVPPLIYVYKNGTIIRPLDQRKLPASPQDQATGVYSRDITIPGNIPARIYLPKLQTASEKLPILIWYHGGGFCMGSAFASGDHQFLNILASKAKIVAISVDYRLAPEHLLPAAYDDSWAAVKWVASHAPGSIRPEKPDPVLLQHGDFSRIFLGGDSSGANIVHNMVVKTGKEQLPGKNTKIFGGILTHPFFWGSKDGDKESFGYKDWSFVYPAAPGGIDNPLINLFSEPLSGYRASRIFVSIAEQDGLKVKGMDYVKVVNGSGWRGELKVVEVLGVGHSFYLNHIHSTKAYFLIAQIVKFICH</sequence>
<evidence type="ECO:0000259" key="3">
    <source>
        <dbReference type="Pfam" id="PF07859"/>
    </source>
</evidence>
<evidence type="ECO:0000256" key="1">
    <source>
        <dbReference type="ARBA" id="ARBA00010515"/>
    </source>
</evidence>
<dbReference type="InterPro" id="IPR029058">
    <property type="entry name" value="AB_hydrolase_fold"/>
</dbReference>
<dbReference type="PANTHER" id="PTHR23024:SF551">
    <property type="entry name" value="2-HYDROXYISOFLAVANONE DEHYDRATASE-LIKE"/>
    <property type="match status" value="1"/>
</dbReference>
<dbReference type="InterPro" id="IPR050466">
    <property type="entry name" value="Carboxylest/Gibb_receptor"/>
</dbReference>
<dbReference type="Pfam" id="PF07859">
    <property type="entry name" value="Abhydrolase_3"/>
    <property type="match status" value="1"/>
</dbReference>
<dbReference type="GO" id="GO:0016787">
    <property type="term" value="F:hydrolase activity"/>
    <property type="evidence" value="ECO:0007669"/>
    <property type="project" value="InterPro"/>
</dbReference>
<feature type="signal peptide" evidence="2">
    <location>
        <begin position="1"/>
        <end position="33"/>
    </location>
</feature>
<dbReference type="PANTHER" id="PTHR23024">
    <property type="entry name" value="ARYLACETAMIDE DEACETYLASE"/>
    <property type="match status" value="1"/>
</dbReference>
<feature type="chain" id="PRO_5040333354" description="Alpha/beta hydrolase fold-3 domain-containing protein" evidence="2">
    <location>
        <begin position="34"/>
        <end position="345"/>
    </location>
</feature>
<reference evidence="4" key="1">
    <citation type="submission" date="2022-07" db="EMBL/GenBank/DDBJ databases">
        <authorList>
            <person name="Macas J."/>
            <person name="Novak P."/>
            <person name="Neumann P."/>
        </authorList>
    </citation>
    <scope>NUCLEOTIDE SEQUENCE</scope>
</reference>
<organism evidence="4 5">
    <name type="scientific">Cuscuta europaea</name>
    <name type="common">European dodder</name>
    <dbReference type="NCBI Taxonomy" id="41803"/>
    <lineage>
        <taxon>Eukaryota</taxon>
        <taxon>Viridiplantae</taxon>
        <taxon>Streptophyta</taxon>
        <taxon>Embryophyta</taxon>
        <taxon>Tracheophyta</taxon>
        <taxon>Spermatophyta</taxon>
        <taxon>Magnoliopsida</taxon>
        <taxon>eudicotyledons</taxon>
        <taxon>Gunneridae</taxon>
        <taxon>Pentapetalae</taxon>
        <taxon>asterids</taxon>
        <taxon>lamiids</taxon>
        <taxon>Solanales</taxon>
        <taxon>Convolvulaceae</taxon>
        <taxon>Cuscuteae</taxon>
        <taxon>Cuscuta</taxon>
        <taxon>Cuscuta subgen. Cuscuta</taxon>
    </lineage>
</organism>
<comment type="caution">
    <text evidence="4">The sequence shown here is derived from an EMBL/GenBank/DDBJ whole genome shotgun (WGS) entry which is preliminary data.</text>
</comment>
<keyword evidence="5" id="KW-1185">Reference proteome</keyword>
<dbReference type="Gene3D" id="3.40.50.1820">
    <property type="entry name" value="alpha/beta hydrolase"/>
    <property type="match status" value="1"/>
</dbReference>
<dbReference type="Proteomes" id="UP001152484">
    <property type="component" value="Unassembled WGS sequence"/>
</dbReference>
<name>A0A9P1EJ45_CUSEU</name>
<dbReference type="EMBL" id="CAMAPE010000052">
    <property type="protein sequence ID" value="CAH9108965.1"/>
    <property type="molecule type" value="Genomic_DNA"/>
</dbReference>
<dbReference type="SUPFAM" id="SSF53474">
    <property type="entry name" value="alpha/beta-Hydrolases"/>
    <property type="match status" value="1"/>
</dbReference>
<evidence type="ECO:0000313" key="5">
    <source>
        <dbReference type="Proteomes" id="UP001152484"/>
    </source>
</evidence>
<protein>
    <recommendedName>
        <fullName evidence="3">Alpha/beta hydrolase fold-3 domain-containing protein</fullName>
    </recommendedName>
</protein>
<proteinExistence type="inferred from homology"/>